<dbReference type="PANTHER" id="PTHR43133:SF8">
    <property type="entry name" value="RNA POLYMERASE SIGMA FACTOR HI_1459-RELATED"/>
    <property type="match status" value="1"/>
</dbReference>
<keyword evidence="5" id="KW-0804">Transcription</keyword>
<dbReference type="Proteomes" id="UP000190286">
    <property type="component" value="Unassembled WGS sequence"/>
</dbReference>
<proteinExistence type="inferred from homology"/>
<keyword evidence="2" id="KW-0805">Transcription regulation</keyword>
<protein>
    <submittedName>
        <fullName evidence="8">RNA polymerase sigma-70 factor, ECF subfamily</fullName>
    </submittedName>
</protein>
<keyword evidence="3" id="KW-0731">Sigma factor</keyword>
<evidence type="ECO:0000256" key="1">
    <source>
        <dbReference type="ARBA" id="ARBA00010641"/>
    </source>
</evidence>
<gene>
    <name evidence="8" type="ORF">SAMN02745178_00299</name>
</gene>
<dbReference type="InterPro" id="IPR013325">
    <property type="entry name" value="RNA_pol_sigma_r2"/>
</dbReference>
<dbReference type="Pfam" id="PF04542">
    <property type="entry name" value="Sigma70_r2"/>
    <property type="match status" value="1"/>
</dbReference>
<dbReference type="InterPro" id="IPR039425">
    <property type="entry name" value="RNA_pol_sigma-70-like"/>
</dbReference>
<dbReference type="InterPro" id="IPR013249">
    <property type="entry name" value="RNA_pol_sigma70_r4_t2"/>
</dbReference>
<dbReference type="SUPFAM" id="SSF88659">
    <property type="entry name" value="Sigma3 and sigma4 domains of RNA polymerase sigma factors"/>
    <property type="match status" value="1"/>
</dbReference>
<dbReference type="InterPro" id="IPR014284">
    <property type="entry name" value="RNA_pol_sigma-70_dom"/>
</dbReference>
<evidence type="ECO:0000256" key="2">
    <source>
        <dbReference type="ARBA" id="ARBA00023015"/>
    </source>
</evidence>
<feature type="domain" description="RNA polymerase sigma factor 70 region 4 type 2" evidence="7">
    <location>
        <begin position="97"/>
        <end position="149"/>
    </location>
</feature>
<keyword evidence="9" id="KW-1185">Reference proteome</keyword>
<dbReference type="Gene3D" id="1.10.10.10">
    <property type="entry name" value="Winged helix-like DNA-binding domain superfamily/Winged helix DNA-binding domain"/>
    <property type="match status" value="1"/>
</dbReference>
<sequence length="161" mass="18405">MQNEQDLEKLVHAHTAALLRYCTGLLGCEADAQDAVQKTFIKAWQQRHTLRHDGTDNERAWLYRIAYRTSLDMLRATKRAAAYPTPEPLEQDPGISEELRAALNTLAPLDRALILERVLDGLDYAALACIHGRPAAYLRTRYHRAKKQLAQRLKEGEHYEV</sequence>
<dbReference type="GO" id="GO:0003677">
    <property type="term" value="F:DNA binding"/>
    <property type="evidence" value="ECO:0007669"/>
    <property type="project" value="UniProtKB-KW"/>
</dbReference>
<dbReference type="InterPro" id="IPR036388">
    <property type="entry name" value="WH-like_DNA-bd_sf"/>
</dbReference>
<evidence type="ECO:0000256" key="5">
    <source>
        <dbReference type="ARBA" id="ARBA00023163"/>
    </source>
</evidence>
<dbReference type="RefSeq" id="WP_078783309.1">
    <property type="nucleotide sequence ID" value="NZ_CAKVTM010000018.1"/>
</dbReference>
<dbReference type="OrthoDB" id="9795666at2"/>
<dbReference type="GO" id="GO:0016987">
    <property type="term" value="F:sigma factor activity"/>
    <property type="evidence" value="ECO:0007669"/>
    <property type="project" value="UniProtKB-KW"/>
</dbReference>
<dbReference type="Pfam" id="PF08281">
    <property type="entry name" value="Sigma70_r4_2"/>
    <property type="match status" value="1"/>
</dbReference>
<dbReference type="InterPro" id="IPR007627">
    <property type="entry name" value="RNA_pol_sigma70_r2"/>
</dbReference>
<dbReference type="AlphaFoldDB" id="A0A1T4WBF3"/>
<keyword evidence="4" id="KW-0238">DNA-binding</keyword>
<evidence type="ECO:0000259" key="7">
    <source>
        <dbReference type="Pfam" id="PF08281"/>
    </source>
</evidence>
<dbReference type="GO" id="GO:0006352">
    <property type="term" value="P:DNA-templated transcription initiation"/>
    <property type="evidence" value="ECO:0007669"/>
    <property type="project" value="InterPro"/>
</dbReference>
<comment type="similarity">
    <text evidence="1">Belongs to the sigma-70 factor family. ECF subfamily.</text>
</comment>
<evidence type="ECO:0000256" key="4">
    <source>
        <dbReference type="ARBA" id="ARBA00023125"/>
    </source>
</evidence>
<feature type="domain" description="RNA polymerase sigma-70 region 2" evidence="6">
    <location>
        <begin position="10"/>
        <end position="79"/>
    </location>
</feature>
<dbReference type="InterPro" id="IPR013324">
    <property type="entry name" value="RNA_pol_sigma_r3/r4-like"/>
</dbReference>
<name>A0A1T4WBF3_9FIRM</name>
<evidence type="ECO:0000256" key="3">
    <source>
        <dbReference type="ARBA" id="ARBA00023082"/>
    </source>
</evidence>
<dbReference type="PANTHER" id="PTHR43133">
    <property type="entry name" value="RNA POLYMERASE ECF-TYPE SIGMA FACTO"/>
    <property type="match status" value="1"/>
</dbReference>
<evidence type="ECO:0000313" key="9">
    <source>
        <dbReference type="Proteomes" id="UP000190286"/>
    </source>
</evidence>
<dbReference type="Gene3D" id="1.10.1740.10">
    <property type="match status" value="1"/>
</dbReference>
<reference evidence="8 9" key="1">
    <citation type="submission" date="2017-02" db="EMBL/GenBank/DDBJ databases">
        <authorList>
            <person name="Peterson S.W."/>
        </authorList>
    </citation>
    <scope>NUCLEOTIDE SEQUENCE [LARGE SCALE GENOMIC DNA]</scope>
    <source>
        <strain evidence="8 9">ATCC 27749</strain>
    </source>
</reference>
<dbReference type="EMBL" id="FUYF01000001">
    <property type="protein sequence ID" value="SKA74275.1"/>
    <property type="molecule type" value="Genomic_DNA"/>
</dbReference>
<dbReference type="NCBIfam" id="TIGR02937">
    <property type="entry name" value="sigma70-ECF"/>
    <property type="match status" value="1"/>
</dbReference>
<dbReference type="STRING" id="745368.SAMN02745178_00299"/>
<accession>A0A1T4WBF3</accession>
<evidence type="ECO:0000313" key="8">
    <source>
        <dbReference type="EMBL" id="SKA74275.1"/>
    </source>
</evidence>
<dbReference type="SUPFAM" id="SSF88946">
    <property type="entry name" value="Sigma2 domain of RNA polymerase sigma factors"/>
    <property type="match status" value="1"/>
</dbReference>
<dbReference type="GeneID" id="93336796"/>
<evidence type="ECO:0000259" key="6">
    <source>
        <dbReference type="Pfam" id="PF04542"/>
    </source>
</evidence>
<organism evidence="8 9">
    <name type="scientific">Gemmiger formicilis</name>
    <dbReference type="NCBI Taxonomy" id="745368"/>
    <lineage>
        <taxon>Bacteria</taxon>
        <taxon>Bacillati</taxon>
        <taxon>Bacillota</taxon>
        <taxon>Clostridia</taxon>
        <taxon>Eubacteriales</taxon>
        <taxon>Gemmiger</taxon>
    </lineage>
</organism>